<dbReference type="SUPFAM" id="SSF52540">
    <property type="entry name" value="P-loop containing nucleoside triphosphate hydrolases"/>
    <property type="match status" value="1"/>
</dbReference>
<evidence type="ECO:0000313" key="5">
    <source>
        <dbReference type="Proteomes" id="UP001321473"/>
    </source>
</evidence>
<evidence type="ECO:0000256" key="1">
    <source>
        <dbReference type="ARBA" id="ARBA00005771"/>
    </source>
</evidence>
<evidence type="ECO:0000256" key="2">
    <source>
        <dbReference type="ARBA" id="ARBA00022679"/>
    </source>
</evidence>
<dbReference type="AlphaFoldDB" id="A0AAQ4FLK8"/>
<sequence>MDAKKPYFNVVDGIQRCPNLVEQVFRKNLHFKAQEGDVVQCTYVGCGTKWLHYIITLILRRGEPLANVQEFGRCIRSIDHHSDLDQWVPQVLPMRLFITRMPLSRDMMNADAKYVCVARNPWDVCVSYFHRARDLSAYRFQDGTFQEFFDAFLQESFGLTGYIEAVSAAYALKDESNVFFVTYEDLIRNTGAVVVKLAAFLGEHYGRQLQQDKSLVRKIVEHSSAQSMRDMLAVKAVQKPRTEAVNVRSGYQAVRSAKVGEWSNFFTAEQLRCMEAKIQAASDAACFMHLWDDIRAETIAAAQQS</sequence>
<comment type="caution">
    <text evidence="4">The sequence shown here is derived from an EMBL/GenBank/DDBJ whole genome shotgun (WGS) entry which is preliminary data.</text>
</comment>
<dbReference type="Pfam" id="PF00685">
    <property type="entry name" value="Sulfotransfer_1"/>
    <property type="match status" value="1"/>
</dbReference>
<feature type="domain" description="Sulfotransferase" evidence="3">
    <location>
        <begin position="37"/>
        <end position="279"/>
    </location>
</feature>
<accession>A0AAQ4FLK8</accession>
<protein>
    <recommendedName>
        <fullName evidence="3">Sulfotransferase domain-containing protein</fullName>
    </recommendedName>
</protein>
<keyword evidence="5" id="KW-1185">Reference proteome</keyword>
<evidence type="ECO:0000259" key="3">
    <source>
        <dbReference type="Pfam" id="PF00685"/>
    </source>
</evidence>
<dbReference type="Gene3D" id="3.40.50.300">
    <property type="entry name" value="P-loop containing nucleotide triphosphate hydrolases"/>
    <property type="match status" value="1"/>
</dbReference>
<dbReference type="PANTHER" id="PTHR11783">
    <property type="entry name" value="SULFOTRANSFERASE SULT"/>
    <property type="match status" value="1"/>
</dbReference>
<evidence type="ECO:0000313" key="4">
    <source>
        <dbReference type="EMBL" id="KAK8787621.1"/>
    </source>
</evidence>
<dbReference type="InterPro" id="IPR000863">
    <property type="entry name" value="Sulfotransferase_dom"/>
</dbReference>
<proteinExistence type="inferred from homology"/>
<comment type="similarity">
    <text evidence="1">Belongs to the sulfotransferase 1 family.</text>
</comment>
<dbReference type="InterPro" id="IPR027417">
    <property type="entry name" value="P-loop_NTPase"/>
</dbReference>
<dbReference type="EMBL" id="JARKHS020001634">
    <property type="protein sequence ID" value="KAK8787621.1"/>
    <property type="molecule type" value="Genomic_DNA"/>
</dbReference>
<dbReference type="Proteomes" id="UP001321473">
    <property type="component" value="Unassembled WGS sequence"/>
</dbReference>
<keyword evidence="2" id="KW-0808">Transferase</keyword>
<name>A0AAQ4FLK8_AMBAM</name>
<gene>
    <name evidence="4" type="ORF">V5799_022603</name>
</gene>
<organism evidence="4 5">
    <name type="scientific">Amblyomma americanum</name>
    <name type="common">Lone star tick</name>
    <dbReference type="NCBI Taxonomy" id="6943"/>
    <lineage>
        <taxon>Eukaryota</taxon>
        <taxon>Metazoa</taxon>
        <taxon>Ecdysozoa</taxon>
        <taxon>Arthropoda</taxon>
        <taxon>Chelicerata</taxon>
        <taxon>Arachnida</taxon>
        <taxon>Acari</taxon>
        <taxon>Parasitiformes</taxon>
        <taxon>Ixodida</taxon>
        <taxon>Ixodoidea</taxon>
        <taxon>Ixodidae</taxon>
        <taxon>Amblyomminae</taxon>
        <taxon>Amblyomma</taxon>
    </lineage>
</organism>
<reference evidence="4 5" key="1">
    <citation type="journal article" date="2023" name="Arcadia Sci">
        <title>De novo assembly of a long-read Amblyomma americanum tick genome.</title>
        <authorList>
            <person name="Chou S."/>
            <person name="Poskanzer K.E."/>
            <person name="Rollins M."/>
            <person name="Thuy-Boun P.S."/>
        </authorList>
    </citation>
    <scope>NUCLEOTIDE SEQUENCE [LARGE SCALE GENOMIC DNA]</scope>
    <source>
        <strain evidence="4">F_SG_1</strain>
        <tissue evidence="4">Salivary glands</tissue>
    </source>
</reference>
<dbReference type="GO" id="GO:0008146">
    <property type="term" value="F:sulfotransferase activity"/>
    <property type="evidence" value="ECO:0007669"/>
    <property type="project" value="InterPro"/>
</dbReference>